<evidence type="ECO:0000259" key="9">
    <source>
        <dbReference type="PROSITE" id="PS50109"/>
    </source>
</evidence>
<dbReference type="Gene3D" id="3.30.565.10">
    <property type="entry name" value="Histidine kinase-like ATPase, C-terminal domain"/>
    <property type="match status" value="1"/>
</dbReference>
<sequence>MLDLSALLKRGLSLLWCALFALFACSLPAHAQRLPQPTAPLADSEAAKVELATRAWTRDQLEAWWAGLRSHATVGGDLLDLPDDLLPPPADGAWQPVAMPDVQSRPSAAVLPQGSAFEMRWYRVHVPFGGETPQALYLPRLVTLSAAVLVRTPQGWRVLLDNQPAEREQWVQPVWLPLPGVVAEGLDLVVALPVPAGSYHAVSRIWVGPRDVLEKRWMWRVRAQSGLPQAVSLTLVVLGLFATMLWLRRPEDSIYGLFALGAAAWMVRNLHYYVTPPHSQGGQDWFWWAAHASMGWVMLSALLFAFRFASRRWVALERLLVVSVVLVSLVSMPLWLRQLDMVVLQYAVTAGVGALGMAWLVHLAWREGQPELRVMAGAMLFALVLGGHDLAVLAGWAWPEHIYLMPCATLAVMLSCLYAVQRRYVVAVEQVQAQNSQLQEDLDEQVSVMQAQNAQLREAERQQALLLERQRIMADMHDGLGSSLLSALVAVEQGHMSHEQVVEVLRECVDDLRLVIDSLEPVGHDLVSLLATMRYRLGKRLQTGGLKLDWDVQDLPPLPWLEPPDALHVLRLMQEALNNVVKHARASRVRLVTRDHGSYVEIRVEDDGLGFDLKDVQHGRGLKSQIKRAQRLGGKLRVDTSPGHGTRLSLRLPVQRRAGGTSPQNPQGAA</sequence>
<reference evidence="10 11" key="1">
    <citation type="submission" date="2024-08" db="EMBL/GenBank/DDBJ databases">
        <authorList>
            <person name="Lu H."/>
        </authorList>
    </citation>
    <scope>NUCLEOTIDE SEQUENCE [LARGE SCALE GENOMIC DNA]</scope>
    <source>
        <strain evidence="10 11">BYS87W</strain>
    </source>
</reference>
<evidence type="ECO:0000256" key="1">
    <source>
        <dbReference type="ARBA" id="ARBA00000085"/>
    </source>
</evidence>
<dbReference type="PANTHER" id="PTHR24421">
    <property type="entry name" value="NITRATE/NITRITE SENSOR PROTEIN NARX-RELATED"/>
    <property type="match status" value="1"/>
</dbReference>
<comment type="caution">
    <text evidence="10">The sequence shown here is derived from an EMBL/GenBank/DDBJ whole genome shotgun (WGS) entry which is preliminary data.</text>
</comment>
<dbReference type="Pfam" id="PF07695">
    <property type="entry name" value="7TMR-DISM_7TM"/>
    <property type="match status" value="1"/>
</dbReference>
<dbReference type="InterPro" id="IPR005467">
    <property type="entry name" value="His_kinase_dom"/>
</dbReference>
<dbReference type="SMART" id="SM00387">
    <property type="entry name" value="HATPase_c"/>
    <property type="match status" value="1"/>
</dbReference>
<dbReference type="Proteomes" id="UP001606303">
    <property type="component" value="Unassembled WGS sequence"/>
</dbReference>
<keyword evidence="11" id="KW-1185">Reference proteome</keyword>
<evidence type="ECO:0000256" key="7">
    <source>
        <dbReference type="SAM" id="Phobius"/>
    </source>
</evidence>
<evidence type="ECO:0000256" key="5">
    <source>
        <dbReference type="ARBA" id="ARBA00023012"/>
    </source>
</evidence>
<feature type="transmembrane region" description="Helical" evidence="7">
    <location>
        <begin position="342"/>
        <end position="365"/>
    </location>
</feature>
<feature type="coiled-coil region" evidence="6">
    <location>
        <begin position="428"/>
        <end position="469"/>
    </location>
</feature>
<name>A0ABW7GTF1_9BURK</name>
<keyword evidence="7" id="KW-1133">Transmembrane helix</keyword>
<keyword evidence="6" id="KW-0175">Coiled coil</keyword>
<keyword evidence="5" id="KW-0902">Two-component regulatory system</keyword>
<keyword evidence="3" id="KW-0808">Transferase</keyword>
<evidence type="ECO:0000256" key="6">
    <source>
        <dbReference type="SAM" id="Coils"/>
    </source>
</evidence>
<keyword evidence="10" id="KW-0547">Nucleotide-binding</keyword>
<protein>
    <recommendedName>
        <fullName evidence="2">histidine kinase</fullName>
        <ecNumber evidence="2">2.7.13.3</ecNumber>
    </recommendedName>
</protein>
<keyword evidence="7" id="KW-0812">Transmembrane</keyword>
<comment type="catalytic activity">
    <reaction evidence="1">
        <text>ATP + protein L-histidine = ADP + protein N-phospho-L-histidine.</text>
        <dbReference type="EC" id="2.7.13.3"/>
    </reaction>
</comment>
<dbReference type="InterPro" id="IPR003594">
    <property type="entry name" value="HATPase_dom"/>
</dbReference>
<feature type="transmembrane region" description="Helical" evidence="7">
    <location>
        <begin position="254"/>
        <end position="273"/>
    </location>
</feature>
<evidence type="ECO:0000256" key="4">
    <source>
        <dbReference type="ARBA" id="ARBA00022777"/>
    </source>
</evidence>
<feature type="transmembrane region" description="Helical" evidence="7">
    <location>
        <begin position="377"/>
        <end position="396"/>
    </location>
</feature>
<dbReference type="GO" id="GO:0005524">
    <property type="term" value="F:ATP binding"/>
    <property type="evidence" value="ECO:0007669"/>
    <property type="project" value="UniProtKB-KW"/>
</dbReference>
<proteinExistence type="predicted"/>
<evidence type="ECO:0000256" key="2">
    <source>
        <dbReference type="ARBA" id="ARBA00012438"/>
    </source>
</evidence>
<feature type="transmembrane region" description="Helical" evidence="7">
    <location>
        <begin position="402"/>
        <end position="420"/>
    </location>
</feature>
<keyword evidence="10" id="KW-0067">ATP-binding</keyword>
<dbReference type="SUPFAM" id="SSF55874">
    <property type="entry name" value="ATPase domain of HSP90 chaperone/DNA topoisomerase II/histidine kinase"/>
    <property type="match status" value="1"/>
</dbReference>
<keyword evidence="7" id="KW-0472">Membrane</keyword>
<keyword evidence="4" id="KW-0418">Kinase</keyword>
<organism evidence="10 11">
    <name type="scientific">Pelomonas baiyunensis</name>
    <dbReference type="NCBI Taxonomy" id="3299026"/>
    <lineage>
        <taxon>Bacteria</taxon>
        <taxon>Pseudomonadati</taxon>
        <taxon>Pseudomonadota</taxon>
        <taxon>Betaproteobacteria</taxon>
        <taxon>Burkholderiales</taxon>
        <taxon>Sphaerotilaceae</taxon>
        <taxon>Roseateles</taxon>
    </lineage>
</organism>
<dbReference type="CDD" id="cd16917">
    <property type="entry name" value="HATPase_UhpB-NarQ-NarX-like"/>
    <property type="match status" value="1"/>
</dbReference>
<feature type="transmembrane region" description="Helical" evidence="7">
    <location>
        <begin position="285"/>
        <end position="306"/>
    </location>
</feature>
<evidence type="ECO:0000256" key="8">
    <source>
        <dbReference type="SAM" id="SignalP"/>
    </source>
</evidence>
<evidence type="ECO:0000313" key="11">
    <source>
        <dbReference type="Proteomes" id="UP001606303"/>
    </source>
</evidence>
<dbReference type="EC" id="2.7.13.3" evidence="2"/>
<feature type="transmembrane region" description="Helical" evidence="7">
    <location>
        <begin position="318"/>
        <end position="336"/>
    </location>
</feature>
<dbReference type="EMBL" id="JBIGIB010000001">
    <property type="protein sequence ID" value="MFG6465250.1"/>
    <property type="molecule type" value="Genomic_DNA"/>
</dbReference>
<dbReference type="InterPro" id="IPR050482">
    <property type="entry name" value="Sensor_HK_TwoCompSys"/>
</dbReference>
<gene>
    <name evidence="10" type="ORF">ACG01O_01375</name>
</gene>
<dbReference type="InterPro" id="IPR011623">
    <property type="entry name" value="7TMR_DISM_rcpt_extracell_dom1"/>
</dbReference>
<feature type="domain" description="Histidine kinase" evidence="9">
    <location>
        <begin position="471"/>
        <end position="656"/>
    </location>
</feature>
<feature type="signal peptide" evidence="8">
    <location>
        <begin position="1"/>
        <end position="31"/>
    </location>
</feature>
<feature type="chain" id="PRO_5045065770" description="histidine kinase" evidence="8">
    <location>
        <begin position="32"/>
        <end position="670"/>
    </location>
</feature>
<feature type="transmembrane region" description="Helical" evidence="7">
    <location>
        <begin position="230"/>
        <end position="247"/>
    </location>
</feature>
<dbReference type="PANTHER" id="PTHR24421:SF10">
    <property type="entry name" value="NITRATE_NITRITE SENSOR PROTEIN NARQ"/>
    <property type="match status" value="1"/>
</dbReference>
<dbReference type="PROSITE" id="PS50109">
    <property type="entry name" value="HIS_KIN"/>
    <property type="match status" value="1"/>
</dbReference>
<accession>A0ABW7GTF1</accession>
<dbReference type="Pfam" id="PF02518">
    <property type="entry name" value="HATPase_c"/>
    <property type="match status" value="1"/>
</dbReference>
<evidence type="ECO:0000313" key="10">
    <source>
        <dbReference type="EMBL" id="MFG6465250.1"/>
    </source>
</evidence>
<keyword evidence="8" id="KW-0732">Signal</keyword>
<evidence type="ECO:0000256" key="3">
    <source>
        <dbReference type="ARBA" id="ARBA00022679"/>
    </source>
</evidence>
<dbReference type="RefSeq" id="WP_394380435.1">
    <property type="nucleotide sequence ID" value="NZ_JBIGIB010000001.1"/>
</dbReference>
<dbReference type="InterPro" id="IPR036890">
    <property type="entry name" value="HATPase_C_sf"/>
</dbReference>